<reference evidence="1" key="1">
    <citation type="submission" date="2024-09" db="EMBL/GenBank/DDBJ databases">
        <authorList>
            <person name="Liu J."/>
        </authorList>
    </citation>
    <scope>NUCLEOTIDE SEQUENCE</scope>
    <source>
        <strain evidence="1">NBU2967</strain>
    </source>
</reference>
<protein>
    <submittedName>
        <fullName evidence="1">Vanadium-dependent haloperoxidase</fullName>
        <ecNumber evidence="1">1.11.1.-</ecNumber>
    </submittedName>
</protein>
<dbReference type="EMBL" id="JBHFPV010000001">
    <property type="protein sequence ID" value="MFH6602641.1"/>
    <property type="molecule type" value="Genomic_DNA"/>
</dbReference>
<keyword evidence="2" id="KW-1185">Reference proteome</keyword>
<evidence type="ECO:0000313" key="2">
    <source>
        <dbReference type="Proteomes" id="UP001595191"/>
    </source>
</evidence>
<evidence type="ECO:0000313" key="1">
    <source>
        <dbReference type="EMBL" id="MFH6602641.1"/>
    </source>
</evidence>
<name>A0ACC7LHG4_9FLAO</name>
<dbReference type="EC" id="1.11.1.-" evidence="1"/>
<organism evidence="1 2">
    <name type="scientific">Meishania litoralis</name>
    <dbReference type="NCBI Taxonomy" id="3434685"/>
    <lineage>
        <taxon>Bacteria</taxon>
        <taxon>Pseudomonadati</taxon>
        <taxon>Bacteroidota</taxon>
        <taxon>Flavobacteriia</taxon>
        <taxon>Flavobacteriales</taxon>
        <taxon>Flavobacteriaceae</taxon>
        <taxon>Meishania</taxon>
    </lineage>
</organism>
<dbReference type="Proteomes" id="UP001595191">
    <property type="component" value="Unassembled WGS sequence"/>
</dbReference>
<comment type="caution">
    <text evidence="1">The sequence shown here is derived from an EMBL/GenBank/DDBJ whole genome shotgun (WGS) entry which is preliminary data.</text>
</comment>
<sequence length="420" mass="47534">MKSQEHMPSGSELITAWNKKVMELAIEEDGLMTLKAVRTEAMMHIAIHDALNAIDPRYSPYALHSKITEADPIAAMEQAAYEVAFDQFPEKQKELFEILTEQLTMVPNKRAKKKGIKLGKAAACAILNKRAKDRYNGEADYQWHPMAPGVYAEFNEHSGTPEGFVFGAGWAAAEPFMLPDQAYFRSPPPPEINSDAYTEAFNEVKDVGRYDSKTRTDNQSHLAMWWKDFVENSHNRLARELVLKEKLDLWESARVFALLNMAIYDAYVNVFDNKFHYNHWRPYTAIRWAANDENPNTEPDLDWNNLHKHTYAFPSYPSAHGTASTAAMTVLANTLGTGDQYSFTMKTEEVDKAGPFSGKIKMDPPARSFNSFSEAGLEAAMSRVYLGIHFRYDSEEGYSLGVRIGNYANQNFLKPLGLPE</sequence>
<keyword evidence="1" id="KW-0575">Peroxidase</keyword>
<keyword evidence="1" id="KW-0560">Oxidoreductase</keyword>
<accession>A0ACC7LHG4</accession>
<proteinExistence type="predicted"/>
<gene>
    <name evidence="1" type="ORF">ACEZ3G_04075</name>
</gene>